<dbReference type="EMBL" id="BK016007">
    <property type="protein sequence ID" value="DAF89316.1"/>
    <property type="molecule type" value="Genomic_DNA"/>
</dbReference>
<dbReference type="SUPFAM" id="SSF56826">
    <property type="entry name" value="Upper collar protein gp10 (connector protein)"/>
    <property type="match status" value="1"/>
</dbReference>
<name>A0A8S5U4C9_9CAUD</name>
<proteinExistence type="predicted"/>
<evidence type="ECO:0000313" key="1">
    <source>
        <dbReference type="EMBL" id="DAF89316.1"/>
    </source>
</evidence>
<dbReference type="InterPro" id="IPR036199">
    <property type="entry name" value="Gp10_sf"/>
</dbReference>
<dbReference type="Gene3D" id="1.10.246.30">
    <property type="match status" value="1"/>
</dbReference>
<reference evidence="1" key="1">
    <citation type="journal article" date="2021" name="Proc. Natl. Acad. Sci. U.S.A.">
        <title>A Catalog of Tens of Thousands of Viruses from Human Metagenomes Reveals Hidden Associations with Chronic Diseases.</title>
        <authorList>
            <person name="Tisza M.J."/>
            <person name="Buck C.B."/>
        </authorList>
    </citation>
    <scope>NUCLEOTIDE SEQUENCE</scope>
    <source>
        <strain evidence="1">CtIyI17</strain>
    </source>
</reference>
<dbReference type="Gene3D" id="3.30.1350.20">
    <property type="entry name" value="Bacteriophage PHI-29 conector. Domain 3"/>
    <property type="match status" value="1"/>
</dbReference>
<accession>A0A8S5U4C9</accession>
<dbReference type="Gene3D" id="2.40.500.10">
    <property type="entry name" value="Upper collar protein gp10 (connector protein)"/>
    <property type="match status" value="1"/>
</dbReference>
<dbReference type="InterPro" id="IPR008016">
    <property type="entry name" value="Gp10"/>
</dbReference>
<sequence>MGRKNRNYFAQSAIMNNEQYLYYYHRIMQLALSRFEYQDLPESMDERFLEMQLIERGSALLFTDEVMGPLCLPFSYGGPLDIYQKPTIRRAYASNGYNTERSEFDSVIIYNNRMRSPDIAAIRLFAYRLWNFDRIIDINCNAQKTPIVVQCDEQGRLTLTNLFKEVDGNSPVIYTNKNLDLPNSLKAVNIQAPFIAENILNIKKSVWDECMSYLGITTAGIYKAERVTTSEANNAGGTTVASRWSPLAERQTAIEKFNKMFGLNIKVNMREDYDVYKTLLTGAPSDVIEGSEPIE</sequence>
<protein>
    <submittedName>
        <fullName evidence="1">Upper collar protein</fullName>
    </submittedName>
</protein>
<organism evidence="1">
    <name type="scientific">Podoviridae sp. ctIyI17</name>
    <dbReference type="NCBI Taxonomy" id="2825241"/>
    <lineage>
        <taxon>Viruses</taxon>
        <taxon>Duplodnaviria</taxon>
        <taxon>Heunggongvirae</taxon>
        <taxon>Uroviricota</taxon>
        <taxon>Caudoviricetes</taxon>
    </lineage>
</organism>
<dbReference type="Pfam" id="PF05352">
    <property type="entry name" value="Phage_connector"/>
    <property type="match status" value="1"/>
</dbReference>